<comment type="caution">
    <text evidence="1">The sequence shown here is derived from an EMBL/GenBank/DDBJ whole genome shotgun (WGS) entry which is preliminary data.</text>
</comment>
<dbReference type="AlphaFoldDB" id="A0A9X2ZZ51"/>
<sequence length="46" mass="5234">MTESARSAAAEDLAELEFSPLTPEEAAEVDDRVYLLGVRREYYNVR</sequence>
<evidence type="ECO:0000313" key="2">
    <source>
        <dbReference type="Proteomes" id="UP001141259"/>
    </source>
</evidence>
<protein>
    <submittedName>
        <fullName evidence="1">Uncharacterized protein</fullName>
    </submittedName>
</protein>
<gene>
    <name evidence="1" type="ORF">NZH93_01650</name>
</gene>
<name>A0A9X2ZZ51_9PSEU</name>
<dbReference type="EMBL" id="JANYMP010000001">
    <property type="protein sequence ID" value="MCS7475543.1"/>
    <property type="molecule type" value="Genomic_DNA"/>
</dbReference>
<accession>A0A9X2ZZ51</accession>
<organism evidence="1 2">
    <name type="scientific">Umezawaea endophytica</name>
    <dbReference type="NCBI Taxonomy" id="1654476"/>
    <lineage>
        <taxon>Bacteria</taxon>
        <taxon>Bacillati</taxon>
        <taxon>Actinomycetota</taxon>
        <taxon>Actinomycetes</taxon>
        <taxon>Pseudonocardiales</taxon>
        <taxon>Pseudonocardiaceae</taxon>
        <taxon>Umezawaea</taxon>
    </lineage>
</organism>
<keyword evidence="2" id="KW-1185">Reference proteome</keyword>
<dbReference type="RefSeq" id="WP_259621057.1">
    <property type="nucleotide sequence ID" value="NZ_JANYMP010000001.1"/>
</dbReference>
<proteinExistence type="predicted"/>
<evidence type="ECO:0000313" key="1">
    <source>
        <dbReference type="EMBL" id="MCS7475543.1"/>
    </source>
</evidence>
<reference evidence="1" key="1">
    <citation type="submission" date="2022-08" db="EMBL/GenBank/DDBJ databases">
        <authorList>
            <person name="Tistechok S."/>
            <person name="Samborskyy M."/>
            <person name="Roman I."/>
        </authorList>
    </citation>
    <scope>NUCLEOTIDE SEQUENCE</scope>
    <source>
        <strain evidence="1">DSM 103496</strain>
    </source>
</reference>
<dbReference type="Proteomes" id="UP001141259">
    <property type="component" value="Unassembled WGS sequence"/>
</dbReference>